<comment type="subcellular location">
    <subcellularLocation>
        <location evidence="1">Cytoplasm</location>
        <location evidence="1">Cytoskeleton</location>
        <location evidence="1">Flagellum axoneme</location>
    </subcellularLocation>
</comment>
<keyword evidence="7" id="KW-0206">Cytoskeleton</keyword>
<dbReference type="PANTHER" id="PTHR14517">
    <property type="entry name" value="RIB43A-RELATED"/>
    <property type="match status" value="1"/>
</dbReference>
<organism evidence="11 12">
    <name type="scientific">Euplotes crassus</name>
    <dbReference type="NCBI Taxonomy" id="5936"/>
    <lineage>
        <taxon>Eukaryota</taxon>
        <taxon>Sar</taxon>
        <taxon>Alveolata</taxon>
        <taxon>Ciliophora</taxon>
        <taxon>Intramacronucleata</taxon>
        <taxon>Spirotrichea</taxon>
        <taxon>Hypotrichia</taxon>
        <taxon>Euplotida</taxon>
        <taxon>Euplotidae</taxon>
        <taxon>Moneuplotes</taxon>
    </lineage>
</organism>
<evidence type="ECO:0000256" key="6">
    <source>
        <dbReference type="ARBA" id="ARBA00023069"/>
    </source>
</evidence>
<sequence length="140" mass="16598">MKRTKERIDFAHPAHREGISGLTYFDGEDDVRPARVKQQIEETKFWIDRQKEEKKMKDDIDKKEEMLYGKQDIANNILLGGSQDSLMQNRRMIAKSCADTNKELFKEKKNRDKNDKDRENKTDQDDLNKFTLSKEIKWSA</sequence>
<protein>
    <submittedName>
        <fullName evidence="11">Uncharacterized protein</fullName>
    </submittedName>
</protein>
<keyword evidence="3" id="KW-0963">Cytoplasm</keyword>
<evidence type="ECO:0000256" key="4">
    <source>
        <dbReference type="ARBA" id="ARBA00022846"/>
    </source>
</evidence>
<keyword evidence="6" id="KW-0969">Cilium</keyword>
<comment type="caution">
    <text evidence="11">The sequence shown here is derived from an EMBL/GenBank/DDBJ whole genome shotgun (WGS) entry which is preliminary data.</text>
</comment>
<comment type="similarity">
    <text evidence="2">Belongs to the RIB43A family.</text>
</comment>
<accession>A0AAD2D813</accession>
<evidence type="ECO:0000256" key="5">
    <source>
        <dbReference type="ARBA" id="ARBA00023054"/>
    </source>
</evidence>
<reference evidence="11" key="1">
    <citation type="submission" date="2023-07" db="EMBL/GenBank/DDBJ databases">
        <authorList>
            <consortium name="AG Swart"/>
            <person name="Singh M."/>
            <person name="Singh A."/>
            <person name="Seah K."/>
            <person name="Emmerich C."/>
        </authorList>
    </citation>
    <scope>NUCLEOTIDE SEQUENCE</scope>
    <source>
        <strain evidence="11">DP1</strain>
    </source>
</reference>
<evidence type="ECO:0000256" key="9">
    <source>
        <dbReference type="ARBA" id="ARBA00046435"/>
    </source>
</evidence>
<dbReference type="EMBL" id="CAMPGE010025191">
    <property type="protein sequence ID" value="CAI2382971.1"/>
    <property type="molecule type" value="Genomic_DNA"/>
</dbReference>
<gene>
    <name evidence="11" type="ORF">ECRASSUSDP1_LOCUS24462</name>
</gene>
<evidence type="ECO:0000256" key="7">
    <source>
        <dbReference type="ARBA" id="ARBA00023212"/>
    </source>
</evidence>
<evidence type="ECO:0000256" key="1">
    <source>
        <dbReference type="ARBA" id="ARBA00004611"/>
    </source>
</evidence>
<keyword evidence="4" id="KW-0282">Flagellum</keyword>
<dbReference type="InterPro" id="IPR008805">
    <property type="entry name" value="RIB43A"/>
</dbReference>
<evidence type="ECO:0000256" key="3">
    <source>
        <dbReference type="ARBA" id="ARBA00022490"/>
    </source>
</evidence>
<proteinExistence type="inferred from homology"/>
<keyword evidence="12" id="KW-1185">Reference proteome</keyword>
<evidence type="ECO:0000313" key="12">
    <source>
        <dbReference type="Proteomes" id="UP001295684"/>
    </source>
</evidence>
<dbReference type="AlphaFoldDB" id="A0AAD2D813"/>
<evidence type="ECO:0000256" key="8">
    <source>
        <dbReference type="ARBA" id="ARBA00023273"/>
    </source>
</evidence>
<dbReference type="Pfam" id="PF05914">
    <property type="entry name" value="RIB43A"/>
    <property type="match status" value="1"/>
</dbReference>
<evidence type="ECO:0000256" key="10">
    <source>
        <dbReference type="SAM" id="MobiDB-lite"/>
    </source>
</evidence>
<evidence type="ECO:0000313" key="11">
    <source>
        <dbReference type="EMBL" id="CAI2382971.1"/>
    </source>
</evidence>
<keyword evidence="5" id="KW-0175">Coiled coil</keyword>
<comment type="subunit">
    <text evidence="9">Microtubule inner protein component of sperm flagellar doublet microtubules.</text>
</comment>
<name>A0AAD2D813_EUPCR</name>
<evidence type="ECO:0000256" key="2">
    <source>
        <dbReference type="ARBA" id="ARBA00006875"/>
    </source>
</evidence>
<dbReference type="Proteomes" id="UP001295684">
    <property type="component" value="Unassembled WGS sequence"/>
</dbReference>
<dbReference type="PANTHER" id="PTHR14517:SF6">
    <property type="entry name" value="RE41410P"/>
    <property type="match status" value="1"/>
</dbReference>
<keyword evidence="8" id="KW-0966">Cell projection</keyword>
<feature type="region of interest" description="Disordered" evidence="10">
    <location>
        <begin position="100"/>
        <end position="126"/>
    </location>
</feature>